<dbReference type="EMBL" id="UINC01092376">
    <property type="protein sequence ID" value="SVC45901.1"/>
    <property type="molecule type" value="Genomic_DNA"/>
</dbReference>
<dbReference type="GO" id="GO:0006935">
    <property type="term" value="P:chemotaxis"/>
    <property type="evidence" value="ECO:0007669"/>
    <property type="project" value="InterPro"/>
</dbReference>
<sequence length="159" mass="17138">MNEDITLDSKFNPLDTILRTSGIVGFVYVVFGGFALAGGNPIWLIHPAEIAIVFGVTFCGLLSTHQVNFLAYIPKAVLACVIKPEPNREYCQISESGRRYAACGGGLAVMLGIINTMSNLEDPEMIGKKVAAAMSGVVIAVLVSQGLFVYLRHTFAEKR</sequence>
<keyword evidence="2" id="KW-1133">Transmembrane helix</keyword>
<accession>A0A382MF64</accession>
<reference evidence="4" key="1">
    <citation type="submission" date="2018-05" db="EMBL/GenBank/DDBJ databases">
        <authorList>
            <person name="Lanie J.A."/>
            <person name="Ng W.-L."/>
            <person name="Kazmierczak K.M."/>
            <person name="Andrzejewski T.M."/>
            <person name="Davidsen T.M."/>
            <person name="Wayne K.J."/>
            <person name="Tettelin H."/>
            <person name="Glass J.I."/>
            <person name="Rusch D."/>
            <person name="Podicherti R."/>
            <person name="Tsui H.-C.T."/>
            <person name="Winkler M.E."/>
        </authorList>
    </citation>
    <scope>NUCLEOTIDE SEQUENCE</scope>
</reference>
<keyword evidence="1" id="KW-0283">Flagellar rotation</keyword>
<keyword evidence="2" id="KW-0812">Transmembrane</keyword>
<evidence type="ECO:0000313" key="4">
    <source>
        <dbReference type="EMBL" id="SVC45901.1"/>
    </source>
</evidence>
<dbReference type="GO" id="GO:0005886">
    <property type="term" value="C:plasma membrane"/>
    <property type="evidence" value="ECO:0007669"/>
    <property type="project" value="TreeGrafter"/>
</dbReference>
<evidence type="ECO:0000259" key="3">
    <source>
        <dbReference type="Pfam" id="PF20560"/>
    </source>
</evidence>
<organism evidence="4">
    <name type="scientific">marine metagenome</name>
    <dbReference type="NCBI Taxonomy" id="408172"/>
    <lineage>
        <taxon>unclassified sequences</taxon>
        <taxon>metagenomes</taxon>
        <taxon>ecological metagenomes</taxon>
    </lineage>
</organism>
<feature type="transmembrane region" description="Helical" evidence="2">
    <location>
        <begin position="130"/>
        <end position="151"/>
    </location>
</feature>
<gene>
    <name evidence="4" type="ORF">METZ01_LOCUS298755</name>
</gene>
<evidence type="ECO:0000256" key="2">
    <source>
        <dbReference type="SAM" id="Phobius"/>
    </source>
</evidence>
<protein>
    <recommendedName>
        <fullName evidence="3">Motility protein A N-terminal domain-containing protein</fullName>
    </recommendedName>
</protein>
<dbReference type="InterPro" id="IPR047055">
    <property type="entry name" value="MotA-like"/>
</dbReference>
<dbReference type="PANTHER" id="PTHR30433:SF4">
    <property type="entry name" value="MOTILITY PROTEIN A"/>
    <property type="match status" value="1"/>
</dbReference>
<dbReference type="GO" id="GO:0071978">
    <property type="term" value="P:bacterial-type flagellum-dependent swarming motility"/>
    <property type="evidence" value="ECO:0007669"/>
    <property type="project" value="InterPro"/>
</dbReference>
<dbReference type="AlphaFoldDB" id="A0A382MF64"/>
<name>A0A382MF64_9ZZZZ</name>
<feature type="transmembrane region" description="Helical" evidence="2">
    <location>
        <begin position="50"/>
        <end position="73"/>
    </location>
</feature>
<keyword evidence="2" id="KW-0472">Membrane</keyword>
<proteinExistence type="predicted"/>
<feature type="transmembrane region" description="Helical" evidence="2">
    <location>
        <begin position="100"/>
        <end position="118"/>
    </location>
</feature>
<evidence type="ECO:0000256" key="1">
    <source>
        <dbReference type="ARBA" id="ARBA00022779"/>
    </source>
</evidence>
<dbReference type="PANTHER" id="PTHR30433">
    <property type="entry name" value="CHEMOTAXIS PROTEIN MOTA"/>
    <property type="match status" value="1"/>
</dbReference>
<feature type="domain" description="Motility protein A N-terminal" evidence="3">
    <location>
        <begin position="22"/>
        <end position="89"/>
    </location>
</feature>
<dbReference type="Pfam" id="PF20560">
    <property type="entry name" value="MotA_N"/>
    <property type="match status" value="1"/>
</dbReference>
<feature type="transmembrane region" description="Helical" evidence="2">
    <location>
        <begin position="21"/>
        <end position="44"/>
    </location>
</feature>
<dbReference type="InterPro" id="IPR046786">
    <property type="entry name" value="MotA_N"/>
</dbReference>